<dbReference type="InterPro" id="IPR036291">
    <property type="entry name" value="NAD(P)-bd_dom_sf"/>
</dbReference>
<dbReference type="HAMAP" id="MF_01576">
    <property type="entry name" value="THF_DHG_CYH"/>
    <property type="match status" value="1"/>
</dbReference>
<dbReference type="GO" id="GO:0004488">
    <property type="term" value="F:methylenetetrahydrofolate dehydrogenase (NADP+) activity"/>
    <property type="evidence" value="ECO:0007669"/>
    <property type="project" value="InterPro"/>
</dbReference>
<gene>
    <name evidence="14" type="ORF">LCGC14_1658720</name>
</gene>
<dbReference type="SUPFAM" id="SSF51735">
    <property type="entry name" value="NAD(P)-binding Rossmann-fold domains"/>
    <property type="match status" value="1"/>
</dbReference>
<proteinExistence type="inferred from homology"/>
<evidence type="ECO:0000256" key="6">
    <source>
        <dbReference type="ARBA" id="ARBA00022857"/>
    </source>
</evidence>
<evidence type="ECO:0000256" key="4">
    <source>
        <dbReference type="ARBA" id="ARBA00022755"/>
    </source>
</evidence>
<keyword evidence="4" id="KW-0658">Purine biosynthesis</keyword>
<comment type="catalytic activity">
    <reaction evidence="11">
        <text>(6R)-5,10-methenyltetrahydrofolate + H2O = (6R)-10-formyltetrahydrofolate + H(+)</text>
        <dbReference type="Rhea" id="RHEA:23700"/>
        <dbReference type="ChEBI" id="CHEBI:15377"/>
        <dbReference type="ChEBI" id="CHEBI:15378"/>
        <dbReference type="ChEBI" id="CHEBI:57455"/>
        <dbReference type="ChEBI" id="CHEBI:195366"/>
        <dbReference type="EC" id="3.5.4.9"/>
    </reaction>
</comment>
<name>A0A0F9IH90_9ZZZZ</name>
<evidence type="ECO:0000256" key="10">
    <source>
        <dbReference type="ARBA" id="ARBA00023268"/>
    </source>
</evidence>
<dbReference type="InterPro" id="IPR046346">
    <property type="entry name" value="Aminoacid_DH-like_N_sf"/>
</dbReference>
<keyword evidence="7" id="KW-0560">Oxidoreductase</keyword>
<evidence type="ECO:0000256" key="1">
    <source>
        <dbReference type="ARBA" id="ARBA00004777"/>
    </source>
</evidence>
<dbReference type="Pfam" id="PF02882">
    <property type="entry name" value="THF_DHG_CYH_C"/>
    <property type="match status" value="1"/>
</dbReference>
<dbReference type="GO" id="GO:0000105">
    <property type="term" value="P:L-histidine biosynthetic process"/>
    <property type="evidence" value="ECO:0007669"/>
    <property type="project" value="UniProtKB-KW"/>
</dbReference>
<dbReference type="PANTHER" id="PTHR48099:SF5">
    <property type="entry name" value="C-1-TETRAHYDROFOLATE SYNTHASE, CYTOPLASMIC"/>
    <property type="match status" value="1"/>
</dbReference>
<dbReference type="PANTHER" id="PTHR48099">
    <property type="entry name" value="C-1-TETRAHYDROFOLATE SYNTHASE, CYTOPLASMIC-RELATED"/>
    <property type="match status" value="1"/>
</dbReference>
<comment type="caution">
    <text evidence="14">The sequence shown here is derived from an EMBL/GenBank/DDBJ whole genome shotgun (WGS) entry which is preliminary data.</text>
</comment>
<dbReference type="GO" id="GO:0035999">
    <property type="term" value="P:tetrahydrofolate interconversion"/>
    <property type="evidence" value="ECO:0007669"/>
    <property type="project" value="TreeGrafter"/>
</dbReference>
<dbReference type="GO" id="GO:0004477">
    <property type="term" value="F:methenyltetrahydrofolate cyclohydrolase activity"/>
    <property type="evidence" value="ECO:0007669"/>
    <property type="project" value="UniProtKB-EC"/>
</dbReference>
<evidence type="ECO:0000256" key="7">
    <source>
        <dbReference type="ARBA" id="ARBA00023002"/>
    </source>
</evidence>
<evidence type="ECO:0000256" key="11">
    <source>
        <dbReference type="ARBA" id="ARBA00036357"/>
    </source>
</evidence>
<evidence type="ECO:0008006" key="15">
    <source>
        <dbReference type="Google" id="ProtNLM"/>
    </source>
</evidence>
<keyword evidence="5" id="KW-0378">Hydrolase</keyword>
<dbReference type="Pfam" id="PF00763">
    <property type="entry name" value="THF_DHG_CYH"/>
    <property type="match status" value="1"/>
</dbReference>
<evidence type="ECO:0000313" key="14">
    <source>
        <dbReference type="EMBL" id="KKM19134.1"/>
    </source>
</evidence>
<evidence type="ECO:0000256" key="2">
    <source>
        <dbReference type="ARBA" id="ARBA00022563"/>
    </source>
</evidence>
<keyword evidence="6" id="KW-0521">NADP</keyword>
<dbReference type="InterPro" id="IPR020631">
    <property type="entry name" value="THF_DH/CycHdrlase_NAD-bd_dom"/>
</dbReference>
<dbReference type="InterPro" id="IPR020630">
    <property type="entry name" value="THF_DH/CycHdrlase_cat_dom"/>
</dbReference>
<dbReference type="CDD" id="cd01080">
    <property type="entry name" value="NAD_bind_m-THF_DH_Cyclohyd"/>
    <property type="match status" value="1"/>
</dbReference>
<evidence type="ECO:0000256" key="3">
    <source>
        <dbReference type="ARBA" id="ARBA00022605"/>
    </source>
</evidence>
<dbReference type="GO" id="GO:0009086">
    <property type="term" value="P:methionine biosynthetic process"/>
    <property type="evidence" value="ECO:0007669"/>
    <property type="project" value="UniProtKB-KW"/>
</dbReference>
<keyword evidence="10" id="KW-0511">Multifunctional enzyme</keyword>
<dbReference type="EMBL" id="LAZR01014058">
    <property type="protein sequence ID" value="KKM19134.1"/>
    <property type="molecule type" value="Genomic_DNA"/>
</dbReference>
<keyword evidence="2" id="KW-0554">One-carbon metabolism</keyword>
<protein>
    <recommendedName>
        <fullName evidence="15">Methenyltetrahydrofolate cyclohydrolase</fullName>
    </recommendedName>
</protein>
<accession>A0A0F9IH90</accession>
<feature type="domain" description="Tetrahydrofolate dehydrogenase/cyclohydrolase catalytic" evidence="12">
    <location>
        <begin position="5"/>
        <end position="120"/>
    </location>
</feature>
<keyword evidence="3" id="KW-0028">Amino-acid biosynthesis</keyword>
<dbReference type="NCBIfam" id="NF010783">
    <property type="entry name" value="PRK14186.1"/>
    <property type="match status" value="1"/>
</dbReference>
<evidence type="ECO:0000259" key="12">
    <source>
        <dbReference type="Pfam" id="PF00763"/>
    </source>
</evidence>
<sequence length="293" mass="31700">MAKIIDGEKIASDIRKEVTTEVERLKKESGITPGLATVLVGENPASQVYVNMKEKDSRSVGFYSERHDLPEDTTEERLLSAVKELNNNDKIHGILVQLPLPKQIDENKVIEAIDPAKDVDGFHPSNVGKAVIGQDTFLPCTPHGVYQLLKRYKIDTKGANVVVIGRSNIVGKPMANILLQRGEGADATVTVTHSATKDLEDIASRADILIAAIGKPKFVTADMVKEGAVVIDVGVNRTEEGLVGDVDFEAVKDKASWITPVPGGVGPMTRAMLLVNTVQSAKRFSKKKTKVKA</sequence>
<dbReference type="GO" id="GO:0005829">
    <property type="term" value="C:cytosol"/>
    <property type="evidence" value="ECO:0007669"/>
    <property type="project" value="TreeGrafter"/>
</dbReference>
<feature type="domain" description="Tetrahydrofolate dehydrogenase/cyclohydrolase NAD(P)-binding" evidence="13">
    <location>
        <begin position="139"/>
        <end position="283"/>
    </location>
</feature>
<evidence type="ECO:0000259" key="13">
    <source>
        <dbReference type="Pfam" id="PF02882"/>
    </source>
</evidence>
<dbReference type="Gene3D" id="3.40.50.720">
    <property type="entry name" value="NAD(P)-binding Rossmann-like Domain"/>
    <property type="match status" value="1"/>
</dbReference>
<dbReference type="Gene3D" id="3.40.50.10860">
    <property type="entry name" value="Leucine Dehydrogenase, chain A, domain 1"/>
    <property type="match status" value="1"/>
</dbReference>
<evidence type="ECO:0000256" key="5">
    <source>
        <dbReference type="ARBA" id="ARBA00022801"/>
    </source>
</evidence>
<keyword evidence="8" id="KW-0368">Histidine biosynthesis</keyword>
<keyword evidence="9" id="KW-0486">Methionine biosynthesis</keyword>
<comment type="pathway">
    <text evidence="1">One-carbon metabolism; tetrahydrofolate interconversion.</text>
</comment>
<evidence type="ECO:0000256" key="9">
    <source>
        <dbReference type="ARBA" id="ARBA00023167"/>
    </source>
</evidence>
<dbReference type="NCBIfam" id="NF008058">
    <property type="entry name" value="PRK10792.1"/>
    <property type="match status" value="1"/>
</dbReference>
<dbReference type="SUPFAM" id="SSF53223">
    <property type="entry name" value="Aminoacid dehydrogenase-like, N-terminal domain"/>
    <property type="match status" value="1"/>
</dbReference>
<dbReference type="PRINTS" id="PR00085">
    <property type="entry name" value="THFDHDRGNASE"/>
</dbReference>
<dbReference type="AlphaFoldDB" id="A0A0F9IH90"/>
<dbReference type="FunFam" id="3.40.50.10860:FF:000001">
    <property type="entry name" value="Bifunctional protein FolD"/>
    <property type="match status" value="1"/>
</dbReference>
<dbReference type="GO" id="GO:0006164">
    <property type="term" value="P:purine nucleotide biosynthetic process"/>
    <property type="evidence" value="ECO:0007669"/>
    <property type="project" value="UniProtKB-KW"/>
</dbReference>
<reference evidence="14" key="1">
    <citation type="journal article" date="2015" name="Nature">
        <title>Complex archaea that bridge the gap between prokaryotes and eukaryotes.</title>
        <authorList>
            <person name="Spang A."/>
            <person name="Saw J.H."/>
            <person name="Jorgensen S.L."/>
            <person name="Zaremba-Niedzwiedzka K."/>
            <person name="Martijn J."/>
            <person name="Lind A.E."/>
            <person name="van Eijk R."/>
            <person name="Schleper C."/>
            <person name="Guy L."/>
            <person name="Ettema T.J."/>
        </authorList>
    </citation>
    <scope>NUCLEOTIDE SEQUENCE</scope>
</reference>
<dbReference type="InterPro" id="IPR000672">
    <property type="entry name" value="THF_DH/CycHdrlase"/>
</dbReference>
<dbReference type="FunFam" id="3.40.50.720:FF:000094">
    <property type="entry name" value="Bifunctional protein FolD"/>
    <property type="match status" value="1"/>
</dbReference>
<organism evidence="14">
    <name type="scientific">marine sediment metagenome</name>
    <dbReference type="NCBI Taxonomy" id="412755"/>
    <lineage>
        <taxon>unclassified sequences</taxon>
        <taxon>metagenomes</taxon>
        <taxon>ecological metagenomes</taxon>
    </lineage>
</organism>
<evidence type="ECO:0000256" key="8">
    <source>
        <dbReference type="ARBA" id="ARBA00023102"/>
    </source>
</evidence>